<reference evidence="2 3" key="1">
    <citation type="submission" date="2015-12" db="EMBL/GenBank/DDBJ databases">
        <title>Dictyostelia acquired genes for synthesis and detection of signals that induce cell-type specialization by lateral gene transfer from prokaryotes.</title>
        <authorList>
            <person name="Gloeckner G."/>
            <person name="Schaap P."/>
        </authorList>
    </citation>
    <scope>NUCLEOTIDE SEQUENCE [LARGE SCALE GENOMIC DNA]</scope>
    <source>
        <strain evidence="2 3">TK</strain>
    </source>
</reference>
<protein>
    <submittedName>
        <fullName evidence="2">Uncharacterized protein</fullName>
    </submittedName>
</protein>
<dbReference type="Proteomes" id="UP000076078">
    <property type="component" value="Unassembled WGS sequence"/>
</dbReference>
<evidence type="ECO:0000256" key="1">
    <source>
        <dbReference type="SAM" id="Phobius"/>
    </source>
</evidence>
<proteinExistence type="predicted"/>
<dbReference type="InParanoid" id="A0A151Z8I2"/>
<name>A0A151Z8I2_TIELA</name>
<keyword evidence="1" id="KW-1133">Transmembrane helix</keyword>
<evidence type="ECO:0000313" key="3">
    <source>
        <dbReference type="Proteomes" id="UP000076078"/>
    </source>
</evidence>
<dbReference type="EMBL" id="LODT01000037">
    <property type="protein sequence ID" value="KYQ90279.1"/>
    <property type="molecule type" value="Genomic_DNA"/>
</dbReference>
<keyword evidence="1" id="KW-0812">Transmembrane</keyword>
<organism evidence="2 3">
    <name type="scientific">Tieghemostelium lacteum</name>
    <name type="common">Slime mold</name>
    <name type="synonym">Dictyostelium lacteum</name>
    <dbReference type="NCBI Taxonomy" id="361077"/>
    <lineage>
        <taxon>Eukaryota</taxon>
        <taxon>Amoebozoa</taxon>
        <taxon>Evosea</taxon>
        <taxon>Eumycetozoa</taxon>
        <taxon>Dictyostelia</taxon>
        <taxon>Dictyosteliales</taxon>
        <taxon>Raperosteliaceae</taxon>
        <taxon>Tieghemostelium</taxon>
    </lineage>
</organism>
<keyword evidence="1" id="KW-0472">Membrane</keyword>
<dbReference type="FunCoup" id="A0A151Z8I2">
    <property type="interactions" value="425"/>
</dbReference>
<dbReference type="AlphaFoldDB" id="A0A151Z8I2"/>
<evidence type="ECO:0000313" key="2">
    <source>
        <dbReference type="EMBL" id="KYQ90279.1"/>
    </source>
</evidence>
<keyword evidence="3" id="KW-1185">Reference proteome</keyword>
<comment type="caution">
    <text evidence="2">The sequence shown here is derived from an EMBL/GenBank/DDBJ whole genome shotgun (WGS) entry which is preliminary data.</text>
</comment>
<gene>
    <name evidence="2" type="ORF">DLAC_08881</name>
</gene>
<sequence>MNFLTKLKFNATTTNYGIIRSSLIQPLKPILLNKSIGQFKIESIAIEKSNTNIGYISKYGIIGNSANINIKDLNSRMNYTTGKPPPPLGRGPITVSSKREAFLIYSTTLLLLAVVSIILYQTYERYKELQQVDKISRDLENISDQDIADFIKSKQESIKILEQVEQTSKNMSSQYVMPPKDRIIK</sequence>
<accession>A0A151Z8I2</accession>
<feature type="transmembrane region" description="Helical" evidence="1">
    <location>
        <begin position="102"/>
        <end position="120"/>
    </location>
</feature>